<proteinExistence type="evidence at transcript level"/>
<dbReference type="PRINTS" id="PR00761">
    <property type="entry name" value="BINDIN"/>
</dbReference>
<dbReference type="AlphaFoldDB" id="Q7Z0F9"/>
<evidence type="ECO:0000313" key="2">
    <source>
        <dbReference type="EMBL" id="AAN08569.1"/>
    </source>
</evidence>
<dbReference type="EMBL" id="AY126482">
    <property type="protein sequence ID" value="AAN08569.1"/>
    <property type="molecule type" value="mRNA"/>
</dbReference>
<organism evidence="2">
    <name type="scientific">Mellitella stokesii</name>
    <dbReference type="NCBI Taxonomy" id="2039571"/>
    <lineage>
        <taxon>Eukaryota</taxon>
        <taxon>Metazoa</taxon>
        <taxon>Echinodermata</taxon>
        <taxon>Eleutherozoa</taxon>
        <taxon>Echinozoa</taxon>
        <taxon>Echinoidea</taxon>
        <taxon>Euechinoidea</taxon>
        <taxon>Gnathostomata</taxon>
        <taxon>Clypeasteroida</taxon>
        <taxon>Mellitidae</taxon>
        <taxon>Mellitella</taxon>
    </lineage>
</organism>
<feature type="region of interest" description="Disordered" evidence="1">
    <location>
        <begin position="158"/>
        <end position="188"/>
    </location>
</feature>
<name>Q7Z0F9_9ECHN</name>
<dbReference type="Pfam" id="PF02084">
    <property type="entry name" value="Bindin"/>
    <property type="match status" value="1"/>
</dbReference>
<protein>
    <submittedName>
        <fullName evidence="2">Bindin</fullName>
    </submittedName>
</protein>
<feature type="non-terminal residue" evidence="2">
    <location>
        <position position="1"/>
    </location>
</feature>
<reference evidence="2" key="1">
    <citation type="journal article" date="2003" name="Biol. Bull.">
        <title>250 million years of bindin evolution.</title>
        <authorList>
            <person name="Zigler K.S."/>
            <person name="Lessios H.A."/>
        </authorList>
    </citation>
    <scope>NUCLEOTIDE SEQUENCE</scope>
</reference>
<feature type="compositionally biased region" description="Low complexity" evidence="1">
    <location>
        <begin position="173"/>
        <end position="188"/>
    </location>
</feature>
<dbReference type="GO" id="GO:0007342">
    <property type="term" value="P:fusion of sperm to egg plasma membrane involved in single fertilization"/>
    <property type="evidence" value="ECO:0007669"/>
    <property type="project" value="InterPro"/>
</dbReference>
<accession>Q7Z0F9</accession>
<sequence>RSRETLLNRSSVLDDQAHTRVRRQMYPMMMPNQAPAAPSPYNRQMPMMPMMPPGMQNGGPVGVGPMNNIPSIAADSAAEMSSVADEYSNLSDDLETINAETMEKIKAVLGATKVDLPVDINDPYDLGLLLRHLRHHSNLLANIDQPEVREQVLAAMQEEEEQDANRPDETLTGPLQAPHAGQAAPQFQPQGMFNMGAANAPNPYSGNAFQGYPHMG</sequence>
<dbReference type="InterPro" id="IPR000775">
    <property type="entry name" value="Bindin"/>
</dbReference>
<evidence type="ECO:0000256" key="1">
    <source>
        <dbReference type="SAM" id="MobiDB-lite"/>
    </source>
</evidence>